<dbReference type="Proteomes" id="UP000094385">
    <property type="component" value="Unassembled WGS sequence"/>
</dbReference>
<evidence type="ECO:0000256" key="3">
    <source>
        <dbReference type="ARBA" id="ARBA00022692"/>
    </source>
</evidence>
<evidence type="ECO:0000313" key="12">
    <source>
        <dbReference type="Proteomes" id="UP000094385"/>
    </source>
</evidence>
<keyword evidence="12" id="KW-1185">Reference proteome</keyword>
<gene>
    <name evidence="11" type="ORF">LIPSTDRAFT_124084</name>
</gene>
<dbReference type="AlphaFoldDB" id="A0A1E3QEM7"/>
<dbReference type="InterPro" id="IPR007653">
    <property type="entry name" value="SPC3"/>
</dbReference>
<evidence type="ECO:0000256" key="4">
    <source>
        <dbReference type="ARBA" id="ARBA00022824"/>
    </source>
</evidence>
<accession>A0A1E3QEM7</accession>
<dbReference type="GO" id="GO:0006465">
    <property type="term" value="P:signal peptide processing"/>
    <property type="evidence" value="ECO:0007669"/>
    <property type="project" value="UniProtKB-UniRule"/>
</dbReference>
<dbReference type="PANTHER" id="PTHR12804:SF0">
    <property type="entry name" value="SIGNAL PEPTIDASE COMPLEX SUBUNIT 3"/>
    <property type="match status" value="1"/>
</dbReference>
<keyword evidence="3 10" id="KW-0812">Transmembrane</keyword>
<comment type="similarity">
    <text evidence="2 9">Belongs to the SPCS3 family.</text>
</comment>
<evidence type="ECO:0000256" key="1">
    <source>
        <dbReference type="ARBA" id="ARBA00004648"/>
    </source>
</evidence>
<evidence type="ECO:0000256" key="7">
    <source>
        <dbReference type="ARBA" id="ARBA00023136"/>
    </source>
</evidence>
<proteinExistence type="inferred from homology"/>
<evidence type="ECO:0000256" key="10">
    <source>
        <dbReference type="SAM" id="Phobius"/>
    </source>
</evidence>
<name>A0A1E3QEM7_LIPST</name>
<feature type="transmembrane region" description="Helical" evidence="10">
    <location>
        <begin position="12"/>
        <end position="32"/>
    </location>
</feature>
<evidence type="ECO:0000256" key="6">
    <source>
        <dbReference type="ARBA" id="ARBA00022989"/>
    </source>
</evidence>
<comment type="subcellular location">
    <subcellularLocation>
        <location evidence="1">Endoplasmic reticulum membrane</location>
        <topology evidence="1">Single-pass type II membrane protein</topology>
    </subcellularLocation>
</comment>
<evidence type="ECO:0000256" key="2">
    <source>
        <dbReference type="ARBA" id="ARBA00009289"/>
    </source>
</evidence>
<dbReference type="PIRSF" id="PIRSF016089">
    <property type="entry name" value="SPC22"/>
    <property type="match status" value="1"/>
</dbReference>
<dbReference type="GO" id="GO:0005787">
    <property type="term" value="C:signal peptidase complex"/>
    <property type="evidence" value="ECO:0007669"/>
    <property type="project" value="UniProtKB-UniRule"/>
</dbReference>
<reference evidence="11 12" key="1">
    <citation type="journal article" date="2016" name="Proc. Natl. Acad. Sci. U.S.A.">
        <title>Comparative genomics of biotechnologically important yeasts.</title>
        <authorList>
            <person name="Riley R."/>
            <person name="Haridas S."/>
            <person name="Wolfe K.H."/>
            <person name="Lopes M.R."/>
            <person name="Hittinger C.T."/>
            <person name="Goeker M."/>
            <person name="Salamov A.A."/>
            <person name="Wisecaver J.H."/>
            <person name="Long T.M."/>
            <person name="Calvey C.H."/>
            <person name="Aerts A.L."/>
            <person name="Barry K.W."/>
            <person name="Choi C."/>
            <person name="Clum A."/>
            <person name="Coughlan A.Y."/>
            <person name="Deshpande S."/>
            <person name="Douglass A.P."/>
            <person name="Hanson S.J."/>
            <person name="Klenk H.-P."/>
            <person name="LaButti K.M."/>
            <person name="Lapidus A."/>
            <person name="Lindquist E.A."/>
            <person name="Lipzen A.M."/>
            <person name="Meier-Kolthoff J.P."/>
            <person name="Ohm R.A."/>
            <person name="Otillar R.P."/>
            <person name="Pangilinan J.L."/>
            <person name="Peng Y."/>
            <person name="Rokas A."/>
            <person name="Rosa C.A."/>
            <person name="Scheuner C."/>
            <person name="Sibirny A.A."/>
            <person name="Slot J.C."/>
            <person name="Stielow J.B."/>
            <person name="Sun H."/>
            <person name="Kurtzman C.P."/>
            <person name="Blackwell M."/>
            <person name="Grigoriev I.V."/>
            <person name="Jeffries T.W."/>
        </authorList>
    </citation>
    <scope>NUCLEOTIDE SEQUENCE [LARGE SCALE GENOMIC DNA]</scope>
    <source>
        <strain evidence="11 12">NRRL Y-11557</strain>
    </source>
</reference>
<keyword evidence="7 9" id="KW-0472">Membrane</keyword>
<dbReference type="STRING" id="675824.A0A1E3QEM7"/>
<keyword evidence="5" id="KW-0735">Signal-anchor</keyword>
<evidence type="ECO:0000256" key="9">
    <source>
        <dbReference type="PIRNR" id="PIRNR016089"/>
    </source>
</evidence>
<protein>
    <recommendedName>
        <fullName evidence="9">Signal peptidase subunit 3</fullName>
    </recommendedName>
</protein>
<organism evidence="11 12">
    <name type="scientific">Lipomyces starkeyi NRRL Y-11557</name>
    <dbReference type="NCBI Taxonomy" id="675824"/>
    <lineage>
        <taxon>Eukaryota</taxon>
        <taxon>Fungi</taxon>
        <taxon>Dikarya</taxon>
        <taxon>Ascomycota</taxon>
        <taxon>Saccharomycotina</taxon>
        <taxon>Lipomycetes</taxon>
        <taxon>Lipomycetales</taxon>
        <taxon>Lipomycetaceae</taxon>
        <taxon>Lipomyces</taxon>
    </lineage>
</organism>
<evidence type="ECO:0000313" key="11">
    <source>
        <dbReference type="EMBL" id="ODQ76165.1"/>
    </source>
</evidence>
<keyword evidence="6 10" id="KW-1133">Transmembrane helix</keyword>
<evidence type="ECO:0000256" key="8">
    <source>
        <dbReference type="ARBA" id="ARBA00045670"/>
    </source>
</evidence>
<comment type="function">
    <text evidence="8">Essential component of the signal peptidase complex (SPC) which catalyzes the cleavage of N-terminal signal sequences from nascent proteins as they are translocated into the lumen of the endoplasmic reticulum. Essential for the SPC catalytic activity, possibly by stabilizing and positioning the active center of the complex close to the lumenal surface. Essential for viability.</text>
</comment>
<dbReference type="GO" id="GO:0045047">
    <property type="term" value="P:protein targeting to ER"/>
    <property type="evidence" value="ECO:0007669"/>
    <property type="project" value="EnsemblFungi"/>
</dbReference>
<dbReference type="OrthoDB" id="10261524at2759"/>
<dbReference type="Pfam" id="PF04573">
    <property type="entry name" value="SPC22"/>
    <property type="match status" value="1"/>
</dbReference>
<keyword evidence="4 9" id="KW-0256">Endoplasmic reticulum</keyword>
<sequence>MFSTFQRIQQYCGFVTTVTVFLAAAISISSLIQEHYFISIPRASINLHSIDVRFGKPHLGYNYKRQEYALMRFDLEADLTPLFTWNTKQLFVYLAATYPGKPYANKVVVWDTIIQDKEDAVISLQDATADYSIYDVTGKFNGRNATLSLEWNVQPYVGLLTWNKGIERERFEFPQLKQAR</sequence>
<dbReference type="EMBL" id="KV454289">
    <property type="protein sequence ID" value="ODQ76165.1"/>
    <property type="molecule type" value="Genomic_DNA"/>
</dbReference>
<dbReference type="PANTHER" id="PTHR12804">
    <property type="entry name" value="MICROSOMAL SIGNAL PEPTIDASE 23 KD SUBUNIT SPC22/23"/>
    <property type="match status" value="1"/>
</dbReference>
<evidence type="ECO:0000256" key="5">
    <source>
        <dbReference type="ARBA" id="ARBA00022968"/>
    </source>
</evidence>